<dbReference type="SUPFAM" id="SSF51735">
    <property type="entry name" value="NAD(P)-binding Rossmann-fold domains"/>
    <property type="match status" value="1"/>
</dbReference>
<sequence length="84" mass="9400">MRGALGGVDLVINPGFVATPMTARNDFRMPALLTPEQAAVATLDGFRMGKFEIHYPKRFTRVLKCLSLLPYGWYFPLLRRITGG</sequence>
<name>A0A080LTF7_9PROT</name>
<gene>
    <name evidence="1" type="ORF">AW09_003158</name>
</gene>
<dbReference type="AlphaFoldDB" id="A0A080LTF7"/>
<accession>A0A080LTF7</accession>
<comment type="caution">
    <text evidence="1">The sequence shown here is derived from an EMBL/GenBank/DDBJ whole genome shotgun (WGS) entry which is preliminary data.</text>
</comment>
<dbReference type="Proteomes" id="UP000020077">
    <property type="component" value="Unassembled WGS sequence"/>
</dbReference>
<evidence type="ECO:0000313" key="1">
    <source>
        <dbReference type="EMBL" id="KFB71703.1"/>
    </source>
</evidence>
<proteinExistence type="predicted"/>
<dbReference type="InterPro" id="IPR036291">
    <property type="entry name" value="NAD(P)-bd_dom_sf"/>
</dbReference>
<protein>
    <submittedName>
        <fullName evidence="1">Short chain dehydrogenase</fullName>
    </submittedName>
</protein>
<dbReference type="EMBL" id="JDVG02000505">
    <property type="protein sequence ID" value="KFB71703.1"/>
    <property type="molecule type" value="Genomic_DNA"/>
</dbReference>
<reference evidence="1 2" key="1">
    <citation type="submission" date="2014-02" db="EMBL/GenBank/DDBJ databases">
        <title>Expanding our view of genomic diversity in Candidatus Accumulibacter clades.</title>
        <authorList>
            <person name="Skennerton C.T."/>
            <person name="Barr J.J."/>
            <person name="Slater F.R."/>
            <person name="Bond P.L."/>
            <person name="Tyson G.W."/>
        </authorList>
    </citation>
    <scope>NUCLEOTIDE SEQUENCE [LARGE SCALE GENOMIC DNA]</scope>
    <source>
        <strain evidence="2">BA-91</strain>
    </source>
</reference>
<organism evidence="1 2">
    <name type="scientific">Candidatus Accumulibacter phosphatis</name>
    <dbReference type="NCBI Taxonomy" id="327160"/>
    <lineage>
        <taxon>Bacteria</taxon>
        <taxon>Pseudomonadati</taxon>
        <taxon>Pseudomonadota</taxon>
        <taxon>Betaproteobacteria</taxon>
        <taxon>Candidatus Accumulibacter</taxon>
    </lineage>
</organism>
<evidence type="ECO:0000313" key="2">
    <source>
        <dbReference type="Proteomes" id="UP000020077"/>
    </source>
</evidence>